<sequence length="175" mass="20477">MEVDKEWSDMFLEKNKKAFVWYLDIFGSRSVYLLIFSIIFEAFLTILLWKSCINEAIGSLIFLISIVGIVYCIRSLKIYKILMNMNYNEADLNEAEIKRVLSKSQIMIQCLQEWIKSTFVRTNPVNLSIVCMIILGTMMIFQNIPLYVMFDVCITAISCIFILSSIYFVHIMKKE</sequence>
<keyword evidence="1" id="KW-0472">Membrane</keyword>
<reference evidence="2" key="1">
    <citation type="submission" date="2006-10" db="EMBL/GenBank/DDBJ databases">
        <authorList>
            <person name="Amadeo P."/>
            <person name="Zhao Q."/>
            <person name="Wortman J."/>
            <person name="Fraser-Liggett C."/>
            <person name="Carlton J."/>
        </authorList>
    </citation>
    <scope>NUCLEOTIDE SEQUENCE</scope>
    <source>
        <strain evidence="2">G3</strain>
    </source>
</reference>
<reference evidence="2" key="2">
    <citation type="journal article" date="2007" name="Science">
        <title>Draft genome sequence of the sexually transmitted pathogen Trichomonas vaginalis.</title>
        <authorList>
            <person name="Carlton J.M."/>
            <person name="Hirt R.P."/>
            <person name="Silva J.C."/>
            <person name="Delcher A.L."/>
            <person name="Schatz M."/>
            <person name="Zhao Q."/>
            <person name="Wortman J.R."/>
            <person name="Bidwell S.L."/>
            <person name="Alsmark U.C.M."/>
            <person name="Besteiro S."/>
            <person name="Sicheritz-Ponten T."/>
            <person name="Noel C.J."/>
            <person name="Dacks J.B."/>
            <person name="Foster P.G."/>
            <person name="Simillion C."/>
            <person name="Van de Peer Y."/>
            <person name="Miranda-Saavedra D."/>
            <person name="Barton G.J."/>
            <person name="Westrop G.D."/>
            <person name="Mueller S."/>
            <person name="Dessi D."/>
            <person name="Fiori P.L."/>
            <person name="Ren Q."/>
            <person name="Paulsen I."/>
            <person name="Zhang H."/>
            <person name="Bastida-Corcuera F.D."/>
            <person name="Simoes-Barbosa A."/>
            <person name="Brown M.T."/>
            <person name="Hayes R.D."/>
            <person name="Mukherjee M."/>
            <person name="Okumura C.Y."/>
            <person name="Schneider R."/>
            <person name="Smith A.J."/>
            <person name="Vanacova S."/>
            <person name="Villalvazo M."/>
            <person name="Haas B.J."/>
            <person name="Pertea M."/>
            <person name="Feldblyum T.V."/>
            <person name="Utterback T.R."/>
            <person name="Shu C.L."/>
            <person name="Osoegawa K."/>
            <person name="de Jong P.J."/>
            <person name="Hrdy I."/>
            <person name="Horvathova L."/>
            <person name="Zubacova Z."/>
            <person name="Dolezal P."/>
            <person name="Malik S.B."/>
            <person name="Logsdon J.M. Jr."/>
            <person name="Henze K."/>
            <person name="Gupta A."/>
            <person name="Wang C.C."/>
            <person name="Dunne R.L."/>
            <person name="Upcroft J.A."/>
            <person name="Upcroft P."/>
            <person name="White O."/>
            <person name="Salzberg S.L."/>
            <person name="Tang P."/>
            <person name="Chiu C.-H."/>
            <person name="Lee Y.-S."/>
            <person name="Embley T.M."/>
            <person name="Coombs G.H."/>
            <person name="Mottram J.C."/>
            <person name="Tachezy J."/>
            <person name="Fraser-Liggett C.M."/>
            <person name="Johnson P.J."/>
        </authorList>
    </citation>
    <scope>NUCLEOTIDE SEQUENCE [LARGE SCALE GENOMIC DNA]</scope>
    <source>
        <strain evidence="2">G3</strain>
    </source>
</reference>
<dbReference type="AlphaFoldDB" id="A2E6B5"/>
<evidence type="ECO:0000313" key="2">
    <source>
        <dbReference type="EMBL" id="EAY11838.1"/>
    </source>
</evidence>
<feature type="transmembrane region" description="Helical" evidence="1">
    <location>
        <begin position="31"/>
        <end position="50"/>
    </location>
</feature>
<gene>
    <name evidence="2" type="ORF">TVAG_459100</name>
</gene>
<evidence type="ECO:0000256" key="1">
    <source>
        <dbReference type="SAM" id="Phobius"/>
    </source>
</evidence>
<dbReference type="RefSeq" id="XP_001324061.1">
    <property type="nucleotide sequence ID" value="XM_001324026.1"/>
</dbReference>
<proteinExistence type="predicted"/>
<dbReference type="EMBL" id="DS113312">
    <property type="protein sequence ID" value="EAY11838.1"/>
    <property type="molecule type" value="Genomic_DNA"/>
</dbReference>
<dbReference type="SMR" id="A2E6B5"/>
<dbReference type="Proteomes" id="UP000001542">
    <property type="component" value="Unassembled WGS sequence"/>
</dbReference>
<dbReference type="VEuPathDB" id="TrichDB:TVAGG3_0394750"/>
<dbReference type="KEGG" id="tva:4769796"/>
<feature type="transmembrane region" description="Helical" evidence="1">
    <location>
        <begin position="56"/>
        <end position="73"/>
    </location>
</feature>
<name>A2E6B5_TRIV3</name>
<feature type="transmembrane region" description="Helical" evidence="1">
    <location>
        <begin position="124"/>
        <end position="141"/>
    </location>
</feature>
<dbReference type="InParanoid" id="A2E6B5"/>
<organism evidence="2 3">
    <name type="scientific">Trichomonas vaginalis (strain ATCC PRA-98 / G3)</name>
    <dbReference type="NCBI Taxonomy" id="412133"/>
    <lineage>
        <taxon>Eukaryota</taxon>
        <taxon>Metamonada</taxon>
        <taxon>Parabasalia</taxon>
        <taxon>Trichomonadida</taxon>
        <taxon>Trichomonadidae</taxon>
        <taxon>Trichomonas</taxon>
    </lineage>
</organism>
<keyword evidence="3" id="KW-1185">Reference proteome</keyword>
<dbReference type="VEuPathDB" id="TrichDB:TVAG_459100"/>
<evidence type="ECO:0000313" key="3">
    <source>
        <dbReference type="Proteomes" id="UP000001542"/>
    </source>
</evidence>
<keyword evidence="1" id="KW-1133">Transmembrane helix</keyword>
<protein>
    <submittedName>
        <fullName evidence="2">Uncharacterized protein</fullName>
    </submittedName>
</protein>
<accession>A2E6B5</accession>
<keyword evidence="1" id="KW-0812">Transmembrane</keyword>
<feature type="transmembrane region" description="Helical" evidence="1">
    <location>
        <begin position="147"/>
        <end position="169"/>
    </location>
</feature>